<evidence type="ECO:0000313" key="3">
    <source>
        <dbReference type="Proteomes" id="UP001172737"/>
    </source>
</evidence>
<dbReference type="InterPro" id="IPR050313">
    <property type="entry name" value="Carb_Metab_HTH_regulators"/>
</dbReference>
<dbReference type="InterPro" id="IPR036388">
    <property type="entry name" value="WH-like_DNA-bd_sf"/>
</dbReference>
<evidence type="ECO:0000313" key="1">
    <source>
        <dbReference type="EMBL" id="MDN4484389.1"/>
    </source>
</evidence>
<dbReference type="EMBL" id="JAUHPX010000009">
    <property type="protein sequence ID" value="MDN4488993.1"/>
    <property type="molecule type" value="Genomic_DNA"/>
</dbReference>
<dbReference type="PANTHER" id="PTHR30363">
    <property type="entry name" value="HTH-TYPE TRANSCRIPTIONAL REGULATOR SRLR-RELATED"/>
    <property type="match status" value="1"/>
</dbReference>
<dbReference type="Proteomes" id="UP001172737">
    <property type="component" value="Unassembled WGS sequence"/>
</dbReference>
<dbReference type="AlphaFoldDB" id="A0AAW7M6E0"/>
<dbReference type="Gene3D" id="1.10.10.10">
    <property type="entry name" value="Winged helix-like DNA-binding domain superfamily/Winged helix DNA-binding domain"/>
    <property type="match status" value="1"/>
</dbReference>
<dbReference type="CDD" id="cd00090">
    <property type="entry name" value="HTH_ARSR"/>
    <property type="match status" value="1"/>
</dbReference>
<dbReference type="SUPFAM" id="SSF46785">
    <property type="entry name" value="Winged helix' DNA-binding domain"/>
    <property type="match status" value="1"/>
</dbReference>
<proteinExistence type="predicted"/>
<protein>
    <submittedName>
        <fullName evidence="2">HTH domain-containing protein</fullName>
    </submittedName>
</protein>
<dbReference type="PANTHER" id="PTHR30363:SF28">
    <property type="entry name" value="TRANSCRIPTIONAL REGULATORY PROTEIN-RELATED"/>
    <property type="match status" value="1"/>
</dbReference>
<dbReference type="Proteomes" id="UP001172756">
    <property type="component" value="Unassembled WGS sequence"/>
</dbReference>
<dbReference type="EMBL" id="JAUHQB010000011">
    <property type="protein sequence ID" value="MDN4484389.1"/>
    <property type="molecule type" value="Genomic_DNA"/>
</dbReference>
<evidence type="ECO:0000313" key="2">
    <source>
        <dbReference type="EMBL" id="MDN4488993.1"/>
    </source>
</evidence>
<organism evidence="2 3">
    <name type="scientific">Demequina lignilytica</name>
    <dbReference type="NCBI Taxonomy" id="3051663"/>
    <lineage>
        <taxon>Bacteria</taxon>
        <taxon>Bacillati</taxon>
        <taxon>Actinomycetota</taxon>
        <taxon>Actinomycetes</taxon>
        <taxon>Micrococcales</taxon>
        <taxon>Demequinaceae</taxon>
        <taxon>Demequina</taxon>
    </lineage>
</organism>
<reference evidence="1 4" key="2">
    <citation type="submission" date="2023-06" db="EMBL/GenBank/DDBJ databases">
        <title>SYSU T0a273.</title>
        <authorList>
            <person name="Gao L."/>
            <person name="Fang B.-Z."/>
            <person name="Li W.-J."/>
        </authorList>
    </citation>
    <scope>NUCLEOTIDE SEQUENCE [LARGE SCALE GENOMIC DNA]</scope>
    <source>
        <strain evidence="1 4">SYSU T0a273</strain>
    </source>
</reference>
<name>A0AAW7M6E0_9MICO</name>
<sequence length="217" mass="22665">MSADTTRDRVLSLIATAGPITAAALAQELGVTAAGVRRHLTSLEDAGHIVDHEPPGVHARGRGRPARSFVATQAGQQALASAYQDVAVDALGYLRDHGGLDEFVEAKARELESALERSVDPGAPLAQRVTALASALGERGYAASVRPGPGGITVQLCQGHCPVQSIAEKTPEWCEAEARAFSRILDVHVQRLSTLAGGAHVCTTTIPLTTPTPRKEG</sequence>
<dbReference type="InterPro" id="IPR036390">
    <property type="entry name" value="WH_DNA-bd_sf"/>
</dbReference>
<reference evidence="2" key="1">
    <citation type="submission" date="2023-06" db="EMBL/GenBank/DDBJ databases">
        <title>Sysu t00039.</title>
        <authorList>
            <person name="Gao L."/>
            <person name="Fang B.-Z."/>
            <person name="Li W.-J."/>
        </authorList>
    </citation>
    <scope>NUCLEOTIDE SEQUENCE</scope>
    <source>
        <strain evidence="2">SYSU T00039</strain>
    </source>
</reference>
<accession>A0AAW7M6E0</accession>
<dbReference type="InterPro" id="IPR011991">
    <property type="entry name" value="ArsR-like_HTH"/>
</dbReference>
<dbReference type="Pfam" id="PF12840">
    <property type="entry name" value="HTH_20"/>
    <property type="match status" value="1"/>
</dbReference>
<evidence type="ECO:0000313" key="4">
    <source>
        <dbReference type="Proteomes" id="UP001172756"/>
    </source>
</evidence>
<keyword evidence="3" id="KW-1185">Reference proteome</keyword>
<gene>
    <name evidence="1" type="ORF">QQ002_12630</name>
    <name evidence="2" type="ORF">QQX10_12530</name>
</gene>
<comment type="caution">
    <text evidence="2">The sequence shown here is derived from an EMBL/GenBank/DDBJ whole genome shotgun (WGS) entry which is preliminary data.</text>
</comment>
<dbReference type="RefSeq" id="WP_301121666.1">
    <property type="nucleotide sequence ID" value="NZ_JAUHPX010000009.1"/>
</dbReference>